<dbReference type="CDD" id="cd05120">
    <property type="entry name" value="APH_ChoK_like"/>
    <property type="match status" value="1"/>
</dbReference>
<dbReference type="InterPro" id="IPR011009">
    <property type="entry name" value="Kinase-like_dom_sf"/>
</dbReference>
<dbReference type="EMBL" id="KN847318">
    <property type="protein sequence ID" value="KIW58808.1"/>
    <property type="molecule type" value="Genomic_DNA"/>
</dbReference>
<dbReference type="Pfam" id="PF01636">
    <property type="entry name" value="APH"/>
    <property type="match status" value="1"/>
</dbReference>
<dbReference type="InterPro" id="IPR002575">
    <property type="entry name" value="Aminoglycoside_PTrfase"/>
</dbReference>
<sequence>MTVRVTDAEIRSSSTWIVGHYGARYGVCITGSYVVKFGPAVQTSREIMAIEFVRQKCPNIPVPEVHGTWEVDEDDGEKTGYFAMSVLPGSLLRDLWPTITDSEKTTVLDDLAIILAQLRSIQAPEDSIIGAVDGIGPAADLRASGAELGGPFPSECDFNEWLVSLIHPESRQYFSDFFVQTIRNCLVGLGTHRIRFSHGDLGMHNILVEGGRITGIIDWEYAGWYPEYWEYVKMVQFSTDKQFLCWCQQCWEIGGSKVRYDVEFAVDNMLNSQVRHGERVIKRPR</sequence>
<proteinExistence type="predicted"/>
<keyword evidence="3" id="KW-1185">Reference proteome</keyword>
<evidence type="ECO:0000313" key="3">
    <source>
        <dbReference type="Proteomes" id="UP000054342"/>
    </source>
</evidence>
<dbReference type="RefSeq" id="XP_013319392.1">
    <property type="nucleotide sequence ID" value="XM_013463938.1"/>
</dbReference>
<dbReference type="HOGENOM" id="CLU_021768_5_3_1"/>
<dbReference type="PANTHER" id="PTHR21310:SF58">
    <property type="entry name" value="AMINOGLYCOSIDE PHOSPHOTRANSFERASE DOMAIN-CONTAINING PROTEIN"/>
    <property type="match status" value="1"/>
</dbReference>
<dbReference type="GeneID" id="25325213"/>
<evidence type="ECO:0000313" key="2">
    <source>
        <dbReference type="EMBL" id="KIW58808.1"/>
    </source>
</evidence>
<dbReference type="InterPro" id="IPR051678">
    <property type="entry name" value="AGP_Transferase"/>
</dbReference>
<dbReference type="OrthoDB" id="2906425at2759"/>
<name>A0A0D2ESU6_9EURO</name>
<dbReference type="Proteomes" id="UP000054342">
    <property type="component" value="Unassembled WGS sequence"/>
</dbReference>
<organism evidence="2 3">
    <name type="scientific">Exophiala xenobiotica</name>
    <dbReference type="NCBI Taxonomy" id="348802"/>
    <lineage>
        <taxon>Eukaryota</taxon>
        <taxon>Fungi</taxon>
        <taxon>Dikarya</taxon>
        <taxon>Ascomycota</taxon>
        <taxon>Pezizomycotina</taxon>
        <taxon>Eurotiomycetes</taxon>
        <taxon>Chaetothyriomycetidae</taxon>
        <taxon>Chaetothyriales</taxon>
        <taxon>Herpotrichiellaceae</taxon>
        <taxon>Exophiala</taxon>
    </lineage>
</organism>
<reference evidence="2 3" key="1">
    <citation type="submission" date="2015-01" db="EMBL/GenBank/DDBJ databases">
        <title>The Genome Sequence of Exophiala xenobiotica CBS118157.</title>
        <authorList>
            <consortium name="The Broad Institute Genomics Platform"/>
            <person name="Cuomo C."/>
            <person name="de Hoog S."/>
            <person name="Gorbushina A."/>
            <person name="Stielow B."/>
            <person name="Teixiera M."/>
            <person name="Abouelleil A."/>
            <person name="Chapman S.B."/>
            <person name="Priest M."/>
            <person name="Young S.K."/>
            <person name="Wortman J."/>
            <person name="Nusbaum C."/>
            <person name="Birren B."/>
        </authorList>
    </citation>
    <scope>NUCLEOTIDE SEQUENCE [LARGE SCALE GENOMIC DNA]</scope>
    <source>
        <strain evidence="2 3">CBS 118157</strain>
    </source>
</reference>
<evidence type="ECO:0000259" key="1">
    <source>
        <dbReference type="Pfam" id="PF01636"/>
    </source>
</evidence>
<dbReference type="PANTHER" id="PTHR21310">
    <property type="entry name" value="AMINOGLYCOSIDE PHOSPHOTRANSFERASE-RELATED-RELATED"/>
    <property type="match status" value="1"/>
</dbReference>
<dbReference type="SUPFAM" id="SSF56112">
    <property type="entry name" value="Protein kinase-like (PK-like)"/>
    <property type="match status" value="1"/>
</dbReference>
<dbReference type="Gene3D" id="3.90.1200.10">
    <property type="match status" value="1"/>
</dbReference>
<accession>A0A0D2ESU6</accession>
<protein>
    <recommendedName>
        <fullName evidence="1">Aminoglycoside phosphotransferase domain-containing protein</fullName>
    </recommendedName>
</protein>
<gene>
    <name evidence="2" type="ORF">PV05_03305</name>
</gene>
<feature type="domain" description="Aminoglycoside phosphotransferase" evidence="1">
    <location>
        <begin position="31"/>
        <end position="237"/>
    </location>
</feature>
<dbReference type="AlphaFoldDB" id="A0A0D2ESU6"/>